<keyword evidence="2" id="KW-0326">Glycosidase</keyword>
<organism evidence="2 3">
    <name type="scientific">Limimaricola variabilis</name>
    <dbReference type="NCBI Taxonomy" id="1492771"/>
    <lineage>
        <taxon>Bacteria</taxon>
        <taxon>Pseudomonadati</taxon>
        <taxon>Pseudomonadota</taxon>
        <taxon>Alphaproteobacteria</taxon>
        <taxon>Rhodobacterales</taxon>
        <taxon>Paracoccaceae</taxon>
        <taxon>Limimaricola</taxon>
    </lineage>
</organism>
<evidence type="ECO:0000313" key="3">
    <source>
        <dbReference type="Proteomes" id="UP000576152"/>
    </source>
</evidence>
<gene>
    <name evidence="2" type="ORF">FHS00_002097</name>
</gene>
<dbReference type="GO" id="GO:0008782">
    <property type="term" value="F:adenosylhomocysteine nucleosidase activity"/>
    <property type="evidence" value="ECO:0007669"/>
    <property type="project" value="UniProtKB-EC"/>
</dbReference>
<dbReference type="SUPFAM" id="SSF53167">
    <property type="entry name" value="Purine and uridine phosphorylases"/>
    <property type="match status" value="1"/>
</dbReference>
<dbReference type="EMBL" id="JACIBX010000007">
    <property type="protein sequence ID" value="MBB3712509.1"/>
    <property type="molecule type" value="Genomic_DNA"/>
</dbReference>
<comment type="caution">
    <text evidence="2">The sequence shown here is derived from an EMBL/GenBank/DDBJ whole genome shotgun (WGS) entry which is preliminary data.</text>
</comment>
<name>A0ABR6HPM2_9RHOB</name>
<accession>A0ABR6HPM2</accession>
<keyword evidence="2" id="KW-0378">Hydrolase</keyword>
<protein>
    <submittedName>
        <fullName evidence="2">Adenosylhomocysteine nucleosidase</fullName>
        <ecNumber evidence="2">3.2.2.9</ecNumber>
    </submittedName>
</protein>
<keyword evidence="3" id="KW-1185">Reference proteome</keyword>
<dbReference type="Proteomes" id="UP000576152">
    <property type="component" value="Unassembled WGS sequence"/>
</dbReference>
<reference evidence="2 3" key="1">
    <citation type="submission" date="2020-08" db="EMBL/GenBank/DDBJ databases">
        <title>Genomic Encyclopedia of Type Strains, Phase III (KMG-III): the genomes of soil and plant-associated and newly described type strains.</title>
        <authorList>
            <person name="Whitman W."/>
        </authorList>
    </citation>
    <scope>NUCLEOTIDE SEQUENCE [LARGE SCALE GENOMIC DNA]</scope>
    <source>
        <strain evidence="2 3">CECT 8572</strain>
    </source>
</reference>
<dbReference type="Pfam" id="PF01048">
    <property type="entry name" value="PNP_UDP_1"/>
    <property type="match status" value="1"/>
</dbReference>
<dbReference type="PANTHER" id="PTHR21234">
    <property type="entry name" value="PURINE NUCLEOSIDE PHOSPHORYLASE"/>
    <property type="match status" value="1"/>
</dbReference>
<dbReference type="PANTHER" id="PTHR21234:SF42">
    <property type="entry name" value="PHOSPHORYLASE SUPERFAMILY PROTEIN"/>
    <property type="match status" value="1"/>
</dbReference>
<dbReference type="InterPro" id="IPR035994">
    <property type="entry name" value="Nucleoside_phosphorylase_sf"/>
</dbReference>
<proteinExistence type="predicted"/>
<evidence type="ECO:0000259" key="1">
    <source>
        <dbReference type="Pfam" id="PF01048"/>
    </source>
</evidence>
<evidence type="ECO:0000313" key="2">
    <source>
        <dbReference type="EMBL" id="MBB3712509.1"/>
    </source>
</evidence>
<sequence>MTQFPIAAAISSATKDAAEAATRAIPAATTPPDDRPRVAVISAFAPEIALLESALEGAETRRIGPATYVTGVLEGREVVLFLSGISMVNAAMTTQAALDHFNVTAILFSGIAGGVDPSLGIGDVVVAERWGHYLEGAFARETEQGYVLPAWMGAPVANYGMIHSRGVDVVPPGGSTPESRFWFDSDPALLEIARAAAEGIELQRCGRESAPPPRVVVGGNGVSGPVFMDNAGFRDHAFTCFEARVLDMESASVAQVAYANAVPFIAFRSLSDLAGGGDGENEIAAFLSVAATNSARLMRAVLARLPRAQA</sequence>
<feature type="domain" description="Nucleoside phosphorylase" evidence="1">
    <location>
        <begin position="37"/>
        <end position="302"/>
    </location>
</feature>
<dbReference type="InterPro" id="IPR000845">
    <property type="entry name" value="Nucleoside_phosphorylase_d"/>
</dbReference>
<dbReference type="RefSeq" id="WP_183472790.1">
    <property type="nucleotide sequence ID" value="NZ_JACIBX010000007.1"/>
</dbReference>
<dbReference type="EC" id="3.2.2.9" evidence="2"/>
<dbReference type="CDD" id="cd09008">
    <property type="entry name" value="MTAN"/>
    <property type="match status" value="1"/>
</dbReference>
<dbReference type="Gene3D" id="3.40.50.1580">
    <property type="entry name" value="Nucleoside phosphorylase domain"/>
    <property type="match status" value="1"/>
</dbReference>